<reference evidence="1" key="1">
    <citation type="submission" date="2021-06" db="EMBL/GenBank/DDBJ databases">
        <title>Parelaphostrongylus tenuis whole genome reference sequence.</title>
        <authorList>
            <person name="Garwood T.J."/>
            <person name="Larsen P.A."/>
            <person name="Fountain-Jones N.M."/>
            <person name="Garbe J.R."/>
            <person name="Macchietto M.G."/>
            <person name="Kania S.A."/>
            <person name="Gerhold R.W."/>
            <person name="Richards J.E."/>
            <person name="Wolf T.M."/>
        </authorList>
    </citation>
    <scope>NUCLEOTIDE SEQUENCE</scope>
    <source>
        <strain evidence="1">MNPRO001-30</strain>
        <tissue evidence="1">Meninges</tissue>
    </source>
</reference>
<name>A0AAD5QG17_PARTN</name>
<organism evidence="1 2">
    <name type="scientific">Parelaphostrongylus tenuis</name>
    <name type="common">Meningeal worm</name>
    <dbReference type="NCBI Taxonomy" id="148309"/>
    <lineage>
        <taxon>Eukaryota</taxon>
        <taxon>Metazoa</taxon>
        <taxon>Ecdysozoa</taxon>
        <taxon>Nematoda</taxon>
        <taxon>Chromadorea</taxon>
        <taxon>Rhabditida</taxon>
        <taxon>Rhabditina</taxon>
        <taxon>Rhabditomorpha</taxon>
        <taxon>Strongyloidea</taxon>
        <taxon>Metastrongylidae</taxon>
        <taxon>Parelaphostrongylus</taxon>
    </lineage>
</organism>
<dbReference type="AlphaFoldDB" id="A0AAD5QG17"/>
<keyword evidence="2" id="KW-1185">Reference proteome</keyword>
<dbReference type="EMBL" id="JAHQIW010000161">
    <property type="protein sequence ID" value="KAJ1346345.1"/>
    <property type="molecule type" value="Genomic_DNA"/>
</dbReference>
<gene>
    <name evidence="1" type="ORF">KIN20_001110</name>
</gene>
<accession>A0AAD5QG17</accession>
<comment type="caution">
    <text evidence="1">The sequence shown here is derived from an EMBL/GenBank/DDBJ whole genome shotgun (WGS) entry which is preliminary data.</text>
</comment>
<protein>
    <submittedName>
        <fullName evidence="1">Uncharacterized protein</fullName>
    </submittedName>
</protein>
<evidence type="ECO:0000313" key="1">
    <source>
        <dbReference type="EMBL" id="KAJ1346345.1"/>
    </source>
</evidence>
<proteinExistence type="predicted"/>
<dbReference type="Proteomes" id="UP001196413">
    <property type="component" value="Unassembled WGS sequence"/>
</dbReference>
<evidence type="ECO:0000313" key="2">
    <source>
        <dbReference type="Proteomes" id="UP001196413"/>
    </source>
</evidence>
<sequence>MALHFGKKGTDRSKDRKVLLRSSCTTLSRTLLMLYAMSARQLNTYGNWRETDLPNMADDPSAPSQIGQLLSYFLGNVWLCIVLKENDLTTAGDVELLDSDGPVADNIAQCL</sequence>